<dbReference type="Proteomes" id="UP001258017">
    <property type="component" value="Unassembled WGS sequence"/>
</dbReference>
<evidence type="ECO:0000256" key="3">
    <source>
        <dbReference type="ARBA" id="ARBA00022741"/>
    </source>
</evidence>
<dbReference type="SUPFAM" id="SSF56104">
    <property type="entry name" value="SAICAR synthase-like"/>
    <property type="match status" value="1"/>
</dbReference>
<evidence type="ECO:0000256" key="6">
    <source>
        <dbReference type="ARBA" id="ARBA00036164"/>
    </source>
</evidence>
<dbReference type="GO" id="GO:0008440">
    <property type="term" value="F:inositol-1,4,5-trisphosphate 3-kinase activity"/>
    <property type="evidence" value="ECO:0007669"/>
    <property type="project" value="TreeGrafter"/>
</dbReference>
<feature type="region of interest" description="Disordered" evidence="9">
    <location>
        <begin position="411"/>
        <end position="441"/>
    </location>
</feature>
<comment type="caution">
    <text evidence="10">The sequence shown here is derived from an EMBL/GenBank/DDBJ whole genome shotgun (WGS) entry which is preliminary data.</text>
</comment>
<keyword evidence="3" id="KW-0547">Nucleotide-binding</keyword>
<feature type="region of interest" description="Disordered" evidence="9">
    <location>
        <begin position="1"/>
        <end position="44"/>
    </location>
</feature>
<comment type="catalytic activity">
    <reaction evidence="6">
        <text>1D-myo-inositol 1,4,5-trisphosphate + 2 ATP = 1D-myo-inositol 1,3,4,5,6-pentakisphosphate + 2 ADP + 2 H(+)</text>
        <dbReference type="Rhea" id="RHEA:32359"/>
        <dbReference type="ChEBI" id="CHEBI:15378"/>
        <dbReference type="ChEBI" id="CHEBI:30616"/>
        <dbReference type="ChEBI" id="CHEBI:57733"/>
        <dbReference type="ChEBI" id="CHEBI:203600"/>
        <dbReference type="ChEBI" id="CHEBI:456216"/>
        <dbReference type="EC" id="2.7.1.151"/>
    </reaction>
</comment>
<dbReference type="PANTHER" id="PTHR12400:SF51">
    <property type="entry name" value="INOSITOL POLYPHOSPHATE MULTIKINASE"/>
    <property type="match status" value="1"/>
</dbReference>
<evidence type="ECO:0000313" key="10">
    <source>
        <dbReference type="EMBL" id="KAK2580717.1"/>
    </source>
</evidence>
<evidence type="ECO:0000256" key="2">
    <source>
        <dbReference type="ARBA" id="ARBA00022679"/>
    </source>
</evidence>
<dbReference type="Pfam" id="PF03770">
    <property type="entry name" value="IPK"/>
    <property type="match status" value="1"/>
</dbReference>
<accession>A0AAD9RJ50</accession>
<keyword evidence="11" id="KW-1185">Reference proteome</keyword>
<dbReference type="GO" id="GO:0032958">
    <property type="term" value="P:inositol phosphate biosynthetic process"/>
    <property type="evidence" value="ECO:0007669"/>
    <property type="project" value="InterPro"/>
</dbReference>
<dbReference type="PANTHER" id="PTHR12400">
    <property type="entry name" value="INOSITOL POLYPHOSPHATE KINASE"/>
    <property type="match status" value="1"/>
</dbReference>
<dbReference type="GO" id="GO:0005524">
    <property type="term" value="F:ATP binding"/>
    <property type="evidence" value="ECO:0007669"/>
    <property type="project" value="UniProtKB-KW"/>
</dbReference>
<feature type="compositionally biased region" description="Basic and acidic residues" evidence="9">
    <location>
        <begin position="1"/>
        <end position="22"/>
    </location>
</feature>
<evidence type="ECO:0000256" key="9">
    <source>
        <dbReference type="SAM" id="MobiDB-lite"/>
    </source>
</evidence>
<dbReference type="AlphaFoldDB" id="A0AAD9RJ50"/>
<reference evidence="10" key="1">
    <citation type="submission" date="2021-08" db="EMBL/GenBank/DDBJ databases">
        <authorList>
            <person name="Misof B."/>
            <person name="Oliver O."/>
            <person name="Podsiadlowski L."/>
            <person name="Donath A."/>
            <person name="Peters R."/>
            <person name="Mayer C."/>
            <person name="Rust J."/>
            <person name="Gunkel S."/>
            <person name="Lesny P."/>
            <person name="Martin S."/>
            <person name="Oeyen J.P."/>
            <person name="Petersen M."/>
            <person name="Panagiotis P."/>
            <person name="Wilbrandt J."/>
            <person name="Tanja T."/>
        </authorList>
    </citation>
    <scope>NUCLEOTIDE SEQUENCE</scope>
    <source>
        <strain evidence="10">GBR_01_08_01A</strain>
        <tissue evidence="10">Thorax + abdomen</tissue>
    </source>
</reference>
<proteinExistence type="inferred from homology"/>
<reference evidence="10" key="2">
    <citation type="journal article" date="2023" name="Commun. Biol.">
        <title>Intrasexual cuticular hydrocarbon dimorphism in a wasp sheds light on hydrocarbon biosynthesis genes in Hymenoptera.</title>
        <authorList>
            <person name="Moris V.C."/>
            <person name="Podsiadlowski L."/>
            <person name="Martin S."/>
            <person name="Oeyen J.P."/>
            <person name="Donath A."/>
            <person name="Petersen M."/>
            <person name="Wilbrandt J."/>
            <person name="Misof B."/>
            <person name="Liedtke D."/>
            <person name="Thamm M."/>
            <person name="Scheiner R."/>
            <person name="Schmitt T."/>
            <person name="Niehuis O."/>
        </authorList>
    </citation>
    <scope>NUCLEOTIDE SEQUENCE</scope>
    <source>
        <strain evidence="10">GBR_01_08_01A</strain>
    </source>
</reference>
<feature type="compositionally biased region" description="Low complexity" evidence="9">
    <location>
        <begin position="417"/>
        <end position="431"/>
    </location>
</feature>
<evidence type="ECO:0000256" key="5">
    <source>
        <dbReference type="ARBA" id="ARBA00022840"/>
    </source>
</evidence>
<dbReference type="GO" id="GO:0005737">
    <property type="term" value="C:cytoplasm"/>
    <property type="evidence" value="ECO:0007669"/>
    <property type="project" value="TreeGrafter"/>
</dbReference>
<comment type="catalytic activity">
    <reaction evidence="7">
        <text>1D-myo-inositol 1,3,4,6-tetrakisphosphate + ATP = 1D-myo-inositol 1,3,4,5,6-pentakisphosphate + ADP + H(+)</text>
        <dbReference type="Rhea" id="RHEA:12717"/>
        <dbReference type="ChEBI" id="CHEBI:15378"/>
        <dbReference type="ChEBI" id="CHEBI:30616"/>
        <dbReference type="ChEBI" id="CHEBI:57660"/>
        <dbReference type="ChEBI" id="CHEBI:57733"/>
        <dbReference type="ChEBI" id="CHEBI:456216"/>
        <dbReference type="EC" id="2.7.1.140"/>
    </reaction>
</comment>
<evidence type="ECO:0000256" key="8">
    <source>
        <dbReference type="RuleBase" id="RU363090"/>
    </source>
</evidence>
<dbReference type="InterPro" id="IPR038286">
    <property type="entry name" value="IPK_sf"/>
</dbReference>
<keyword evidence="4 8" id="KW-0418">Kinase</keyword>
<dbReference type="GO" id="GO:0005634">
    <property type="term" value="C:nucleus"/>
    <property type="evidence" value="ECO:0007669"/>
    <property type="project" value="TreeGrafter"/>
</dbReference>
<keyword evidence="5" id="KW-0067">ATP-binding</keyword>
<evidence type="ECO:0000256" key="7">
    <source>
        <dbReference type="ARBA" id="ARBA00036525"/>
    </source>
</evidence>
<dbReference type="Gene3D" id="3.30.470.160">
    <property type="entry name" value="Inositol polyphosphate kinase"/>
    <property type="match status" value="1"/>
</dbReference>
<evidence type="ECO:0000256" key="4">
    <source>
        <dbReference type="ARBA" id="ARBA00022777"/>
    </source>
</evidence>
<keyword evidence="2 8" id="KW-0808">Transferase</keyword>
<evidence type="ECO:0000256" key="1">
    <source>
        <dbReference type="ARBA" id="ARBA00007374"/>
    </source>
</evidence>
<gene>
    <name evidence="10" type="ORF">KPH14_011345</name>
</gene>
<sequence>MAARESGRIKDAYQKRVLDDAARKRRQKKALEALEQDNFHDDPHADLVMSKKVPKFQETLDNRGGRKKKTRSAEYYKQRFRKTFGQLVEEDLNANPSPPNYASAQAPPSRFPERHFCAVCGFPNRKELITVDPHGAITTMTSINPRPDKSLCHLGKLPSVESEANSFEDKLPDGLSLLESQVAGHSFDNGKKTIGMLRAPSGRVLKPIAKPHLGEREIAFYESLQSSRDDINLELKNYVPRYFGTTDVWICERYVKFLILQDITEGMAEPCVMDIKIGKRTWDPFASEEKRASEEKKYARSKGAYGFCITGFQVYCLSNGGGLQKFDKNYGQTLTPKGVVEALKIFLNVTPERPACRQLIVKLLSLLWKILVLFRKQEKFRFYSSSILIAYDARRLRYYLRFENQDKETSMHAQRASSFSSSLSLRNSNKNSPKEGPPNFQALRRRVLEKTRSLKRSVSLQFASKESNPFEKETVTLLQRSDSYGSDCRIDKLCRTHSLVNNFDHEIAKMKEDYVALLNELTSSSEDKHNWVRVNMIDFTHVFPAENETGLDFNYLEGIENLIKLVETFLTQREGCALKLPTTE</sequence>
<evidence type="ECO:0000313" key="11">
    <source>
        <dbReference type="Proteomes" id="UP001258017"/>
    </source>
</evidence>
<organism evidence="10 11">
    <name type="scientific">Odynerus spinipes</name>
    <dbReference type="NCBI Taxonomy" id="1348599"/>
    <lineage>
        <taxon>Eukaryota</taxon>
        <taxon>Metazoa</taxon>
        <taxon>Ecdysozoa</taxon>
        <taxon>Arthropoda</taxon>
        <taxon>Hexapoda</taxon>
        <taxon>Insecta</taxon>
        <taxon>Pterygota</taxon>
        <taxon>Neoptera</taxon>
        <taxon>Endopterygota</taxon>
        <taxon>Hymenoptera</taxon>
        <taxon>Apocrita</taxon>
        <taxon>Aculeata</taxon>
        <taxon>Vespoidea</taxon>
        <taxon>Vespidae</taxon>
        <taxon>Eumeninae</taxon>
        <taxon>Odynerus</taxon>
    </lineage>
</organism>
<dbReference type="EC" id="2.7.-.-" evidence="8"/>
<dbReference type="InterPro" id="IPR005522">
    <property type="entry name" value="IPK"/>
</dbReference>
<protein>
    <recommendedName>
        <fullName evidence="8">Kinase</fullName>
        <ecNumber evidence="8">2.7.-.-</ecNumber>
    </recommendedName>
</protein>
<dbReference type="GO" id="GO:0051765">
    <property type="term" value="F:inositol tetrakisphosphate kinase activity"/>
    <property type="evidence" value="ECO:0007669"/>
    <property type="project" value="TreeGrafter"/>
</dbReference>
<name>A0AAD9RJ50_9HYME</name>
<feature type="compositionally biased region" description="Basic and acidic residues" evidence="9">
    <location>
        <begin position="29"/>
        <end position="44"/>
    </location>
</feature>
<comment type="similarity">
    <text evidence="1 8">Belongs to the inositol phosphokinase (IPK) family.</text>
</comment>
<dbReference type="EMBL" id="JAIFRP010000047">
    <property type="protein sequence ID" value="KAK2580717.1"/>
    <property type="molecule type" value="Genomic_DNA"/>
</dbReference>